<evidence type="ECO:0000313" key="1">
    <source>
        <dbReference type="EMBL" id="MFB9528699.1"/>
    </source>
</evidence>
<accession>A0ABV5Q045</accession>
<evidence type="ECO:0000313" key="2">
    <source>
        <dbReference type="Proteomes" id="UP001589646"/>
    </source>
</evidence>
<comment type="caution">
    <text evidence="1">The sequence shown here is derived from an EMBL/GenBank/DDBJ whole genome shotgun (WGS) entry which is preliminary data.</text>
</comment>
<name>A0ABV5Q045_9ACTN</name>
<organism evidence="1 2">
    <name type="scientific">Nonomuraea roseola</name>
    <dbReference type="NCBI Taxonomy" id="46179"/>
    <lineage>
        <taxon>Bacteria</taxon>
        <taxon>Bacillati</taxon>
        <taxon>Actinomycetota</taxon>
        <taxon>Actinomycetes</taxon>
        <taxon>Streptosporangiales</taxon>
        <taxon>Streptosporangiaceae</taxon>
        <taxon>Nonomuraea</taxon>
    </lineage>
</organism>
<sequence>MPTAWSGGIGTDLPGQTFCADVRERGKPPPQAVACRFVAPEGTVVRLTAKARDRHPALVHEFDTLRLDLCRNGEWSASSRTATCTITVKTGTVLCLSSNDPTEAMVRIACPWAEQGAAALPATAPPGFTFGPHTALTYDALLS</sequence>
<protein>
    <submittedName>
        <fullName evidence="1">Uncharacterized protein</fullName>
    </submittedName>
</protein>
<gene>
    <name evidence="1" type="ORF">ACFFRN_18960</name>
</gene>
<keyword evidence="2" id="KW-1185">Reference proteome</keyword>
<proteinExistence type="predicted"/>
<dbReference type="EMBL" id="JBHMCE010000005">
    <property type="protein sequence ID" value="MFB9528699.1"/>
    <property type="molecule type" value="Genomic_DNA"/>
</dbReference>
<reference evidence="1 2" key="1">
    <citation type="submission" date="2024-09" db="EMBL/GenBank/DDBJ databases">
        <authorList>
            <person name="Sun Q."/>
            <person name="Mori K."/>
        </authorList>
    </citation>
    <scope>NUCLEOTIDE SEQUENCE [LARGE SCALE GENOMIC DNA]</scope>
    <source>
        <strain evidence="1 2">JCM 3323</strain>
    </source>
</reference>
<dbReference type="Proteomes" id="UP001589646">
    <property type="component" value="Unassembled WGS sequence"/>
</dbReference>